<dbReference type="Proteomes" id="UP000246464">
    <property type="component" value="Chromosome 2"/>
</dbReference>
<reference evidence="2 3" key="1">
    <citation type="submission" date="2017-12" db="EMBL/GenBank/DDBJ databases">
        <title>Integrating genomic resources of turbot (Scophthalmus maximus) in depth evaluation of genetic and physical mapping variation across individuals.</title>
        <authorList>
            <person name="Martinez P."/>
        </authorList>
    </citation>
    <scope>NUCLEOTIDE SEQUENCE [LARGE SCALE GENOMIC DNA]</scope>
</reference>
<evidence type="ECO:0000313" key="2">
    <source>
        <dbReference type="EMBL" id="AWO97620.1"/>
    </source>
</evidence>
<sequence>MSWVQNPVTFSPGRRKNTTGQQSEEERKRLRWFLRLDAVSSVDGCVSPVRRLDRCTLLPCSVLTALGYFAVSCQSLNIDALCLNLSALR</sequence>
<organism evidence="2 3">
    <name type="scientific">Scophthalmus maximus</name>
    <name type="common">Turbot</name>
    <name type="synonym">Psetta maxima</name>
    <dbReference type="NCBI Taxonomy" id="52904"/>
    <lineage>
        <taxon>Eukaryota</taxon>
        <taxon>Metazoa</taxon>
        <taxon>Chordata</taxon>
        <taxon>Craniata</taxon>
        <taxon>Vertebrata</taxon>
        <taxon>Euteleostomi</taxon>
        <taxon>Actinopterygii</taxon>
        <taxon>Neopterygii</taxon>
        <taxon>Teleostei</taxon>
        <taxon>Neoteleostei</taxon>
        <taxon>Acanthomorphata</taxon>
        <taxon>Carangaria</taxon>
        <taxon>Pleuronectiformes</taxon>
        <taxon>Pleuronectoidei</taxon>
        <taxon>Scophthalmidae</taxon>
        <taxon>Scophthalmus</taxon>
    </lineage>
</organism>
<gene>
    <name evidence="2" type="ORF">SMAX5B_001436</name>
</gene>
<dbReference type="EMBL" id="CP026244">
    <property type="protein sequence ID" value="AWO97620.1"/>
    <property type="molecule type" value="Genomic_DNA"/>
</dbReference>
<evidence type="ECO:0000313" key="3">
    <source>
        <dbReference type="Proteomes" id="UP000246464"/>
    </source>
</evidence>
<keyword evidence="3" id="KW-1185">Reference proteome</keyword>
<feature type="region of interest" description="Disordered" evidence="1">
    <location>
        <begin position="1"/>
        <end position="26"/>
    </location>
</feature>
<proteinExistence type="predicted"/>
<name>A0A2U9B128_SCOMX</name>
<protein>
    <submittedName>
        <fullName evidence="2">Uncharacterized protein</fullName>
    </submittedName>
</protein>
<dbReference type="AlphaFoldDB" id="A0A2U9B128"/>
<evidence type="ECO:0000256" key="1">
    <source>
        <dbReference type="SAM" id="MobiDB-lite"/>
    </source>
</evidence>
<accession>A0A2U9B128</accession>